<accession>A0A1A9FUY6</accession>
<reference evidence="2 3" key="1">
    <citation type="submission" date="2017-07" db="EMBL/GenBank/DDBJ databases">
        <title>Phylogenetic study on the rhizospheric bacterium Ochrobactrum sp. A44.</title>
        <authorList>
            <person name="Krzyzanowska D.M."/>
            <person name="Ossowicki A."/>
            <person name="Rajewska M."/>
            <person name="Maciag T."/>
            <person name="Kaczynski Z."/>
            <person name="Czerwicka M."/>
            <person name="Jafra S."/>
        </authorList>
    </citation>
    <scope>NUCLEOTIDE SEQUENCE [LARGE SCALE GENOMIC DNA]</scope>
    <source>
        <strain evidence="2 3">CCUG 30717</strain>
    </source>
</reference>
<name>A0A1A9FUY6_9HYPH</name>
<evidence type="ECO:0000259" key="1">
    <source>
        <dbReference type="Pfam" id="PF13204"/>
    </source>
</evidence>
<proteinExistence type="predicted"/>
<dbReference type="AlphaFoldDB" id="A0A1A9FUY6"/>
<evidence type="ECO:0000313" key="3">
    <source>
        <dbReference type="Proteomes" id="UP000216188"/>
    </source>
</evidence>
<dbReference type="InterPro" id="IPR025277">
    <property type="entry name" value="Apiosidase-like_cat_dom"/>
</dbReference>
<keyword evidence="3" id="KW-1185">Reference proteome</keyword>
<comment type="caution">
    <text evidence="2">The sequence shown here is derived from an EMBL/GenBank/DDBJ whole genome shotgun (WGS) entry which is preliminary data.</text>
</comment>
<dbReference type="PANTHER" id="PTHR37836">
    <property type="entry name" value="LMO1036 PROTEIN"/>
    <property type="match status" value="1"/>
</dbReference>
<feature type="domain" description="Apiosidase-like catalytic" evidence="1">
    <location>
        <begin position="32"/>
        <end position="334"/>
    </location>
</feature>
<dbReference type="KEGG" id="ops:A8A54_19805"/>
<dbReference type="STRING" id="419475.A8A54_19805"/>
<gene>
    <name evidence="2" type="ORF">CEV34_3191</name>
</gene>
<dbReference type="EMBL" id="NNRM01000036">
    <property type="protein sequence ID" value="OYR24069.1"/>
    <property type="molecule type" value="Genomic_DNA"/>
</dbReference>
<dbReference type="InterPro" id="IPR017853">
    <property type="entry name" value="GH"/>
</dbReference>
<dbReference type="SUPFAM" id="SSF51445">
    <property type="entry name" value="(Trans)glycosidases"/>
    <property type="match status" value="1"/>
</dbReference>
<organism evidence="2 3">
    <name type="scientific">Brucella pseudogrignonensis</name>
    <dbReference type="NCBI Taxonomy" id="419475"/>
    <lineage>
        <taxon>Bacteria</taxon>
        <taxon>Pseudomonadati</taxon>
        <taxon>Pseudomonadota</taxon>
        <taxon>Alphaproteobacteria</taxon>
        <taxon>Hyphomicrobiales</taxon>
        <taxon>Brucellaceae</taxon>
        <taxon>Brucella/Ochrobactrum group</taxon>
        <taxon>Brucella</taxon>
    </lineage>
</organism>
<sequence>MRIARCGLMIISLLVLTAAKLPSIFPVAVSGDQRLLENADGRPFLLLGDAAWSLIAELGRQDTKTYLDDRAKRGFNAILVNLVEHQFSSHPPANAFGDQPFPQRPFAALGKNYFDHAAWVIDQASRRGMLVFLVPAYLGVNGGEQGWYSEAAAAGPAQMRAYGEAVARRFARYPNIVWVLGGDFDAPDKPLVSQLAEGIAAASPRALQTVHASRDTPAFDLWGGERWFSMDTVYTYGDVHKTILQQSSRSRLPVILLEGAYEYERDTTARMTRRNAYGAMLGGAAGQFFGNNPVWHFSGPGVFASDQDWQEALDSPGAQSMAVLKTIFERIDWFRLQPDRDGSITDVEGSYAAAWPDHRLIAIYGDAGQFQVKADVVNGSASALWVDPASGQAITANTPQLRQGLQIYQTPPDRNNVPNSDWLLLIGSAPEIGLLQKR</sequence>
<dbReference type="Gene3D" id="3.20.20.80">
    <property type="entry name" value="Glycosidases"/>
    <property type="match status" value="1"/>
</dbReference>
<dbReference type="Pfam" id="PF13204">
    <property type="entry name" value="Apiosidase"/>
    <property type="match status" value="1"/>
</dbReference>
<dbReference type="Proteomes" id="UP000216188">
    <property type="component" value="Unassembled WGS sequence"/>
</dbReference>
<protein>
    <recommendedName>
        <fullName evidence="1">Apiosidase-like catalytic domain-containing protein</fullName>
    </recommendedName>
</protein>
<dbReference type="PANTHER" id="PTHR37836:SF2">
    <property type="entry name" value="DUF4038 DOMAIN-CONTAINING PROTEIN"/>
    <property type="match status" value="1"/>
</dbReference>
<evidence type="ECO:0000313" key="2">
    <source>
        <dbReference type="EMBL" id="OYR24069.1"/>
    </source>
</evidence>